<dbReference type="RefSeq" id="WP_323296850.1">
    <property type="nucleotide sequence ID" value="NZ_JAYFUM010000011.1"/>
</dbReference>
<dbReference type="Proteomes" id="UP001302949">
    <property type="component" value="Unassembled WGS sequence"/>
</dbReference>
<accession>A0ABU5QAT4</accession>
<feature type="transmembrane region" description="Helical" evidence="1">
    <location>
        <begin position="21"/>
        <end position="41"/>
    </location>
</feature>
<keyword evidence="1" id="KW-0812">Transmembrane</keyword>
<protein>
    <recommendedName>
        <fullName evidence="4">HEPN domain-containing protein</fullName>
    </recommendedName>
</protein>
<proteinExistence type="predicted"/>
<reference evidence="2 3" key="1">
    <citation type="submission" date="2023-12" db="EMBL/GenBank/DDBJ databases">
        <title>Novel species of the genus Arcicella isolated from rivers.</title>
        <authorList>
            <person name="Lu H."/>
        </authorList>
    </citation>
    <scope>NUCLEOTIDE SEQUENCE [LARGE SCALE GENOMIC DNA]</scope>
    <source>
        <strain evidence="2 3">KCTC 23307</strain>
    </source>
</reference>
<gene>
    <name evidence="2" type="ORF">VB248_11115</name>
</gene>
<dbReference type="EMBL" id="JAYFUM010000011">
    <property type="protein sequence ID" value="MEA5139692.1"/>
    <property type="molecule type" value="Genomic_DNA"/>
</dbReference>
<evidence type="ECO:0000313" key="3">
    <source>
        <dbReference type="Proteomes" id="UP001302949"/>
    </source>
</evidence>
<name>A0ABU5QAT4_9BACT</name>
<evidence type="ECO:0000256" key="1">
    <source>
        <dbReference type="SAM" id="Phobius"/>
    </source>
</evidence>
<evidence type="ECO:0000313" key="2">
    <source>
        <dbReference type="EMBL" id="MEA5139692.1"/>
    </source>
</evidence>
<sequence>MYKKLLEYAKIQFKKGKIDFRTIYFAGAYLYIYYVEVRLSAKQV</sequence>
<organism evidence="2 3">
    <name type="scientific">Arcicella rigui</name>
    <dbReference type="NCBI Taxonomy" id="797020"/>
    <lineage>
        <taxon>Bacteria</taxon>
        <taxon>Pseudomonadati</taxon>
        <taxon>Bacteroidota</taxon>
        <taxon>Cytophagia</taxon>
        <taxon>Cytophagales</taxon>
        <taxon>Flectobacillaceae</taxon>
        <taxon>Arcicella</taxon>
    </lineage>
</organism>
<keyword evidence="1" id="KW-1133">Transmembrane helix</keyword>
<keyword evidence="1" id="KW-0472">Membrane</keyword>
<evidence type="ECO:0008006" key="4">
    <source>
        <dbReference type="Google" id="ProtNLM"/>
    </source>
</evidence>
<keyword evidence="3" id="KW-1185">Reference proteome</keyword>
<comment type="caution">
    <text evidence="2">The sequence shown here is derived from an EMBL/GenBank/DDBJ whole genome shotgun (WGS) entry which is preliminary data.</text>
</comment>